<dbReference type="InterPro" id="IPR036291">
    <property type="entry name" value="NAD(P)-bd_dom_sf"/>
</dbReference>
<evidence type="ECO:0000256" key="2">
    <source>
        <dbReference type="ARBA" id="ARBA00023002"/>
    </source>
</evidence>
<dbReference type="Gene3D" id="3.40.50.720">
    <property type="entry name" value="NAD(P)-binding Rossmann-like Domain"/>
    <property type="match status" value="1"/>
</dbReference>
<dbReference type="InterPro" id="IPR002347">
    <property type="entry name" value="SDR_fam"/>
</dbReference>
<evidence type="ECO:0000313" key="5">
    <source>
        <dbReference type="Proteomes" id="UP000317835"/>
    </source>
</evidence>
<dbReference type="PANTHER" id="PTHR42760">
    <property type="entry name" value="SHORT-CHAIN DEHYDROGENASES/REDUCTASES FAMILY MEMBER"/>
    <property type="match status" value="1"/>
</dbReference>
<dbReference type="AlphaFoldDB" id="A0A518GYL5"/>
<feature type="domain" description="Ketoreductase" evidence="3">
    <location>
        <begin position="31"/>
        <end position="201"/>
    </location>
</feature>
<dbReference type="Proteomes" id="UP000317835">
    <property type="component" value="Chromosome"/>
</dbReference>
<gene>
    <name evidence="4" type="primary">kduD</name>
    <name evidence="4" type="ORF">ElP_15180</name>
</gene>
<keyword evidence="5" id="KW-1185">Reference proteome</keyword>
<dbReference type="FunFam" id="3.40.50.720:FF:000084">
    <property type="entry name" value="Short-chain dehydrogenase reductase"/>
    <property type="match status" value="1"/>
</dbReference>
<evidence type="ECO:0000259" key="3">
    <source>
        <dbReference type="SMART" id="SM00822"/>
    </source>
</evidence>
<dbReference type="SMART" id="SM00822">
    <property type="entry name" value="PKS_KR"/>
    <property type="match status" value="1"/>
</dbReference>
<dbReference type="PRINTS" id="PR00081">
    <property type="entry name" value="GDHRDH"/>
</dbReference>
<evidence type="ECO:0000256" key="1">
    <source>
        <dbReference type="ARBA" id="ARBA00006484"/>
    </source>
</evidence>
<accession>A0A518GYL5</accession>
<comment type="similarity">
    <text evidence="1">Belongs to the short-chain dehydrogenases/reductases (SDR) family.</text>
</comment>
<dbReference type="NCBIfam" id="NF005559">
    <property type="entry name" value="PRK07231.1"/>
    <property type="match status" value="1"/>
</dbReference>
<name>A0A518GYL5_9BACT</name>
<dbReference type="InterPro" id="IPR057326">
    <property type="entry name" value="KR_dom"/>
</dbReference>
<dbReference type="PRINTS" id="PR00080">
    <property type="entry name" value="SDRFAMILY"/>
</dbReference>
<organism evidence="4 5">
    <name type="scientific">Tautonia plasticadhaerens</name>
    <dbReference type="NCBI Taxonomy" id="2527974"/>
    <lineage>
        <taxon>Bacteria</taxon>
        <taxon>Pseudomonadati</taxon>
        <taxon>Planctomycetota</taxon>
        <taxon>Planctomycetia</taxon>
        <taxon>Isosphaerales</taxon>
        <taxon>Isosphaeraceae</taxon>
        <taxon>Tautonia</taxon>
    </lineage>
</organism>
<sequence length="277" mass="28707">MGGAVAIVGQRIGRRKRGEMMAANPFDLAGKVAIVTGGNGGIGLGMARGLARAGARLALVGRNPEKTAAAASTLAEQAGVDVLPITADVAREDECGRIAGEALGRFGRIDILFNNAGINIRKPPHEVSLDEWREVMDVNLTSAFLLSKAAYPSMKAVGGGKIVNIGSMTSIFGSGFAPAYATSKGGIVQLTKSQALAWAADNIQCNAILPGWFDTELTQKARTEITGLHERVLSRIPAGRWASPDDMAGTAVWLASPASDYVTGVAIAVDGGYAAML</sequence>
<keyword evidence="2 4" id="KW-0560">Oxidoreductase</keyword>
<dbReference type="KEGG" id="tpla:ElP_15180"/>
<dbReference type="EC" id="1.1.1.127" evidence="4"/>
<evidence type="ECO:0000313" key="4">
    <source>
        <dbReference type="EMBL" id="QDV33642.1"/>
    </source>
</evidence>
<protein>
    <submittedName>
        <fullName evidence="4">2-dehydro-3-deoxy-D-gluconate 5-dehydrogenase</fullName>
        <ecNumber evidence="4">1.1.1.127</ecNumber>
    </submittedName>
</protein>
<dbReference type="EMBL" id="CP036426">
    <property type="protein sequence ID" value="QDV33642.1"/>
    <property type="molecule type" value="Genomic_DNA"/>
</dbReference>
<dbReference type="SUPFAM" id="SSF51735">
    <property type="entry name" value="NAD(P)-binding Rossmann-fold domains"/>
    <property type="match status" value="1"/>
</dbReference>
<dbReference type="PROSITE" id="PS00061">
    <property type="entry name" value="ADH_SHORT"/>
    <property type="match status" value="1"/>
</dbReference>
<dbReference type="InterPro" id="IPR020904">
    <property type="entry name" value="Sc_DH/Rdtase_CS"/>
</dbReference>
<dbReference type="PANTHER" id="PTHR42760:SF5">
    <property type="entry name" value="2-DEHYDRO-3-DEOXY-D-GLUCONATE 5-DEHYDROGENASE"/>
    <property type="match status" value="1"/>
</dbReference>
<reference evidence="4 5" key="1">
    <citation type="submission" date="2019-02" db="EMBL/GenBank/DDBJ databases">
        <title>Deep-cultivation of Planctomycetes and their phenomic and genomic characterization uncovers novel biology.</title>
        <authorList>
            <person name="Wiegand S."/>
            <person name="Jogler M."/>
            <person name="Boedeker C."/>
            <person name="Pinto D."/>
            <person name="Vollmers J."/>
            <person name="Rivas-Marin E."/>
            <person name="Kohn T."/>
            <person name="Peeters S.H."/>
            <person name="Heuer A."/>
            <person name="Rast P."/>
            <person name="Oberbeckmann S."/>
            <person name="Bunk B."/>
            <person name="Jeske O."/>
            <person name="Meyerdierks A."/>
            <person name="Storesund J.E."/>
            <person name="Kallscheuer N."/>
            <person name="Luecker S."/>
            <person name="Lage O.M."/>
            <person name="Pohl T."/>
            <person name="Merkel B.J."/>
            <person name="Hornburger P."/>
            <person name="Mueller R.-W."/>
            <person name="Bruemmer F."/>
            <person name="Labrenz M."/>
            <person name="Spormann A.M."/>
            <person name="Op den Camp H."/>
            <person name="Overmann J."/>
            <person name="Amann R."/>
            <person name="Jetten M.S.M."/>
            <person name="Mascher T."/>
            <person name="Medema M.H."/>
            <person name="Devos D.P."/>
            <person name="Kaster A.-K."/>
            <person name="Ovreas L."/>
            <person name="Rohde M."/>
            <person name="Galperin M.Y."/>
            <person name="Jogler C."/>
        </authorList>
    </citation>
    <scope>NUCLEOTIDE SEQUENCE [LARGE SCALE GENOMIC DNA]</scope>
    <source>
        <strain evidence="4 5">ElP</strain>
    </source>
</reference>
<proteinExistence type="inferred from homology"/>
<dbReference type="GO" id="GO:0047001">
    <property type="term" value="F:2-dehydro-3-deoxy-D-gluconate 5-dehydrogenase activity"/>
    <property type="evidence" value="ECO:0007669"/>
    <property type="project" value="UniProtKB-EC"/>
</dbReference>
<dbReference type="Pfam" id="PF13561">
    <property type="entry name" value="adh_short_C2"/>
    <property type="match status" value="1"/>
</dbReference>